<dbReference type="InterPro" id="IPR050187">
    <property type="entry name" value="Lipid_Phosphate_FormReg"/>
</dbReference>
<evidence type="ECO:0000256" key="1">
    <source>
        <dbReference type="ARBA" id="ARBA00001946"/>
    </source>
</evidence>
<dbReference type="InterPro" id="IPR001206">
    <property type="entry name" value="Diacylglycerol_kinase_cat_dom"/>
</dbReference>
<comment type="cofactor">
    <cofactor evidence="1">
        <name>Mg(2+)</name>
        <dbReference type="ChEBI" id="CHEBI:18420"/>
    </cofactor>
</comment>
<dbReference type="Pfam" id="PF00781">
    <property type="entry name" value="DAGK_cat"/>
    <property type="match status" value="1"/>
</dbReference>
<dbReference type="SMART" id="SM00046">
    <property type="entry name" value="DAGKc"/>
    <property type="match status" value="1"/>
</dbReference>
<name>A0ABP9PRH4_9PSEU</name>
<dbReference type="EMBL" id="BAABJP010000007">
    <property type="protein sequence ID" value="GAA5151036.1"/>
    <property type="molecule type" value="Genomic_DNA"/>
</dbReference>
<proteinExistence type="inferred from homology"/>
<dbReference type="PANTHER" id="PTHR12358">
    <property type="entry name" value="SPHINGOSINE KINASE"/>
    <property type="match status" value="1"/>
</dbReference>
<keyword evidence="4" id="KW-0808">Transferase</keyword>
<dbReference type="PROSITE" id="PS50146">
    <property type="entry name" value="DAGK"/>
    <property type="match status" value="1"/>
</dbReference>
<accession>A0ABP9PRH4</accession>
<feature type="domain" description="DAGKc" evidence="3">
    <location>
        <begin position="1"/>
        <end position="139"/>
    </location>
</feature>
<protein>
    <submittedName>
        <fullName evidence="4">Diacylglycerol kinase family protein</fullName>
    </submittedName>
</protein>
<evidence type="ECO:0000259" key="3">
    <source>
        <dbReference type="PROSITE" id="PS50146"/>
    </source>
</evidence>
<comment type="similarity">
    <text evidence="2">Belongs to the diacylglycerol/lipid kinase family.</text>
</comment>
<dbReference type="InterPro" id="IPR016064">
    <property type="entry name" value="NAD/diacylglycerol_kinase_sf"/>
</dbReference>
<keyword evidence="4" id="KW-0418">Kinase</keyword>
<dbReference type="InterPro" id="IPR017438">
    <property type="entry name" value="ATP-NAD_kinase_N"/>
</dbReference>
<reference evidence="5" key="1">
    <citation type="journal article" date="2019" name="Int. J. Syst. Evol. Microbiol.">
        <title>The Global Catalogue of Microorganisms (GCM) 10K type strain sequencing project: providing services to taxonomists for standard genome sequencing and annotation.</title>
        <authorList>
            <consortium name="The Broad Institute Genomics Platform"/>
            <consortium name="The Broad Institute Genome Sequencing Center for Infectious Disease"/>
            <person name="Wu L."/>
            <person name="Ma J."/>
        </authorList>
    </citation>
    <scope>NUCLEOTIDE SEQUENCE [LARGE SCALE GENOMIC DNA]</scope>
    <source>
        <strain evidence="5">JCM 18303</strain>
    </source>
</reference>
<comment type="caution">
    <text evidence="4">The sequence shown here is derived from an EMBL/GenBank/DDBJ whole genome shotgun (WGS) entry which is preliminary data.</text>
</comment>
<evidence type="ECO:0000313" key="5">
    <source>
        <dbReference type="Proteomes" id="UP001428817"/>
    </source>
</evidence>
<dbReference type="Proteomes" id="UP001428817">
    <property type="component" value="Unassembled WGS sequence"/>
</dbReference>
<evidence type="ECO:0000313" key="4">
    <source>
        <dbReference type="EMBL" id="GAA5151036.1"/>
    </source>
</evidence>
<dbReference type="GO" id="GO:0016301">
    <property type="term" value="F:kinase activity"/>
    <property type="evidence" value="ECO:0007669"/>
    <property type="project" value="UniProtKB-KW"/>
</dbReference>
<dbReference type="Gene3D" id="2.60.200.40">
    <property type="match status" value="1"/>
</dbReference>
<keyword evidence="5" id="KW-1185">Reference proteome</keyword>
<dbReference type="PANTHER" id="PTHR12358:SF106">
    <property type="entry name" value="LIPID KINASE YEGS"/>
    <property type="match status" value="1"/>
</dbReference>
<dbReference type="Gene3D" id="3.40.50.10330">
    <property type="entry name" value="Probable inorganic polyphosphate/atp-NAD kinase, domain 1"/>
    <property type="match status" value="1"/>
</dbReference>
<organism evidence="4 5">
    <name type="scientific">Pseudonocardia eucalypti</name>
    <dbReference type="NCBI Taxonomy" id="648755"/>
    <lineage>
        <taxon>Bacteria</taxon>
        <taxon>Bacillati</taxon>
        <taxon>Actinomycetota</taxon>
        <taxon>Actinomycetes</taxon>
        <taxon>Pseudonocardiales</taxon>
        <taxon>Pseudonocardiaceae</taxon>
        <taxon>Pseudonocardia</taxon>
    </lineage>
</organism>
<sequence length="313" mass="33557">MRALLVVNPQATSTTPAGRDVLARALASELKLDVLQTQYRGHAAEATAAAVRAGVELLIAHGGDGTVNEVVNGMLEAAAESGVLPPPTELPLLAVVPGGSANVFARALGLPPDPMEATSAVLRALAERSCRTVRLGRADDRWFTFNAGMGWDADVVASVERARARGHEASPVRYARTALRHYLRQRRHPNVLTVEVPGRLTETDLRLAMVCNTDPWTYLGSRPVRTNPGSGATDGLALFGLRSLAMGTVLPVIREILRKQGDPNGPNVVRHDELPLIRVSSETPVALQVDGDYLGERREVEFLSVPSALRVVV</sequence>
<gene>
    <name evidence="4" type="ORF">GCM10023321_17390</name>
</gene>
<evidence type="ECO:0000256" key="2">
    <source>
        <dbReference type="ARBA" id="ARBA00005983"/>
    </source>
</evidence>
<dbReference type="RefSeq" id="WP_185064403.1">
    <property type="nucleotide sequence ID" value="NZ_BAABJP010000007.1"/>
</dbReference>
<dbReference type="SUPFAM" id="SSF111331">
    <property type="entry name" value="NAD kinase/diacylglycerol kinase-like"/>
    <property type="match status" value="1"/>
</dbReference>